<accession>A0AAJ6W0M4</accession>
<evidence type="ECO:0000313" key="4">
    <source>
        <dbReference type="RefSeq" id="XP_003748346.2"/>
    </source>
</evidence>
<organism evidence="3 4">
    <name type="scientific">Galendromus occidentalis</name>
    <name type="common">western predatory mite</name>
    <dbReference type="NCBI Taxonomy" id="34638"/>
    <lineage>
        <taxon>Eukaryota</taxon>
        <taxon>Metazoa</taxon>
        <taxon>Ecdysozoa</taxon>
        <taxon>Arthropoda</taxon>
        <taxon>Chelicerata</taxon>
        <taxon>Arachnida</taxon>
        <taxon>Acari</taxon>
        <taxon>Parasitiformes</taxon>
        <taxon>Mesostigmata</taxon>
        <taxon>Gamasina</taxon>
        <taxon>Phytoseioidea</taxon>
        <taxon>Phytoseiidae</taxon>
        <taxon>Typhlodrominae</taxon>
        <taxon>Galendromus</taxon>
    </lineage>
</organism>
<feature type="region of interest" description="Disordered" evidence="1">
    <location>
        <begin position="194"/>
        <end position="214"/>
    </location>
</feature>
<dbReference type="PROSITE" id="PS51644">
    <property type="entry name" value="HTH_OST"/>
    <property type="match status" value="1"/>
</dbReference>
<dbReference type="InterPro" id="IPR025605">
    <property type="entry name" value="OST-HTH/LOTUS_dom"/>
</dbReference>
<protein>
    <submittedName>
        <fullName evidence="4">Uncharacterized protein LOC100904921</fullName>
    </submittedName>
</protein>
<dbReference type="GeneID" id="100904921"/>
<evidence type="ECO:0000256" key="1">
    <source>
        <dbReference type="SAM" id="MobiDB-lite"/>
    </source>
</evidence>
<proteinExistence type="predicted"/>
<dbReference type="Pfam" id="PF12872">
    <property type="entry name" value="OST-HTH"/>
    <property type="match status" value="2"/>
</dbReference>
<dbReference type="Gene3D" id="3.30.420.610">
    <property type="entry name" value="LOTUS domain-like"/>
    <property type="match status" value="2"/>
</dbReference>
<dbReference type="AlphaFoldDB" id="A0AAJ6W0M4"/>
<sequence>MEDLKECSENLRETMKNCCPPVHLSVLMRAYRIENGREVPFERYGYSNAEDFLRDNFPELNLVKYDKGCIVHYKDDAPAVEVNVANRSHISQAAASPTITTNIFTPRWAKKKEVPLPFRVFLRRIIDMYPLGITARDFVDVFYQKSGSPLSYQLYGYPGHLSMFKDLPDVFRLEQISDGEHKLYPVEKTVTGTIPNSNLNTRAETQTSSQSSTREIGTWVPSSSTFRPSKLSLNPVRVWKTAFGTFITVELDGDVLVPTGSVACMIGLSEDDVLFRLKQQGVDVRGVKFLSNEVPEHLPLLQKLFPHKSSLLIQGEACPVVSLIPIQSCRFILKALLEEPKSIQELTKEIRALSLTLGAS</sequence>
<gene>
    <name evidence="4" type="primary">LOC100904921</name>
</gene>
<dbReference type="InterPro" id="IPR041966">
    <property type="entry name" value="LOTUS-like"/>
</dbReference>
<evidence type="ECO:0000313" key="3">
    <source>
        <dbReference type="Proteomes" id="UP000694867"/>
    </source>
</evidence>
<keyword evidence="3" id="KW-1185">Reference proteome</keyword>
<dbReference type="RefSeq" id="XP_003748346.2">
    <property type="nucleotide sequence ID" value="XM_003748298.2"/>
</dbReference>
<dbReference type="KEGG" id="goe:100904921"/>
<feature type="compositionally biased region" description="Polar residues" evidence="1">
    <location>
        <begin position="194"/>
        <end position="204"/>
    </location>
</feature>
<dbReference type="Proteomes" id="UP000694867">
    <property type="component" value="Unplaced"/>
</dbReference>
<feature type="domain" description="HTH OST-type" evidence="2">
    <location>
        <begin position="114"/>
        <end position="187"/>
    </location>
</feature>
<reference evidence="4" key="1">
    <citation type="submission" date="2025-08" db="UniProtKB">
        <authorList>
            <consortium name="RefSeq"/>
        </authorList>
    </citation>
    <scope>IDENTIFICATION</scope>
</reference>
<evidence type="ECO:0000259" key="2">
    <source>
        <dbReference type="PROSITE" id="PS51644"/>
    </source>
</evidence>
<name>A0AAJ6W0M4_9ACAR</name>